<dbReference type="InterPro" id="IPR036909">
    <property type="entry name" value="Cyt_c-like_dom_sf"/>
</dbReference>
<organism evidence="6">
    <name type="scientific">mine drainage metagenome</name>
    <dbReference type="NCBI Taxonomy" id="410659"/>
    <lineage>
        <taxon>unclassified sequences</taxon>
        <taxon>metagenomes</taxon>
        <taxon>ecological metagenomes</taxon>
    </lineage>
</organism>
<evidence type="ECO:0000256" key="2">
    <source>
        <dbReference type="ARBA" id="ARBA00022723"/>
    </source>
</evidence>
<dbReference type="Pfam" id="PF00034">
    <property type="entry name" value="Cytochrom_C"/>
    <property type="match status" value="1"/>
</dbReference>
<dbReference type="EMBL" id="MLJW01000401">
    <property type="protein sequence ID" value="OIQ87847.1"/>
    <property type="molecule type" value="Genomic_DNA"/>
</dbReference>
<dbReference type="GO" id="GO:0046872">
    <property type="term" value="F:metal ion binding"/>
    <property type="evidence" value="ECO:0007669"/>
    <property type="project" value="UniProtKB-KW"/>
</dbReference>
<dbReference type="Gene3D" id="1.10.760.10">
    <property type="entry name" value="Cytochrome c-like domain"/>
    <property type="match status" value="1"/>
</dbReference>
<keyword evidence="4" id="KW-0472">Membrane</keyword>
<accession>A0A1J5R711</accession>
<evidence type="ECO:0000256" key="3">
    <source>
        <dbReference type="ARBA" id="ARBA00023004"/>
    </source>
</evidence>
<name>A0A1J5R711_9ZZZZ</name>
<dbReference type="InterPro" id="IPR009056">
    <property type="entry name" value="Cyt_c-like_dom"/>
</dbReference>
<keyword evidence="1" id="KW-0349">Heme</keyword>
<dbReference type="GO" id="GO:0020037">
    <property type="term" value="F:heme binding"/>
    <property type="evidence" value="ECO:0007669"/>
    <property type="project" value="InterPro"/>
</dbReference>
<evidence type="ECO:0000256" key="1">
    <source>
        <dbReference type="ARBA" id="ARBA00022617"/>
    </source>
</evidence>
<proteinExistence type="predicted"/>
<protein>
    <submittedName>
        <fullName evidence="6">Nitric oxide reductase subunit C</fullName>
    </submittedName>
</protein>
<comment type="caution">
    <text evidence="6">The sequence shown here is derived from an EMBL/GenBank/DDBJ whole genome shotgun (WGS) entry which is preliminary data.</text>
</comment>
<reference evidence="6" key="1">
    <citation type="submission" date="2016-10" db="EMBL/GenBank/DDBJ databases">
        <title>Sequence of Gallionella enrichment culture.</title>
        <authorList>
            <person name="Poehlein A."/>
            <person name="Muehling M."/>
            <person name="Daniel R."/>
        </authorList>
    </citation>
    <scope>NUCLEOTIDE SEQUENCE</scope>
</reference>
<keyword evidence="4" id="KW-0812">Transmembrane</keyword>
<keyword evidence="3" id="KW-0408">Iron</keyword>
<sequence length="141" mass="15823">MQQVFTKAVARNIFLGSAAFFLVIYLLLTAATWRAIPQRDHASAMTPQVIAGKYLVDTNDCQGCHTINGEGSYFAPELDNVYTRRGGPFIKAWIAAQPTGVPGRRQMPNFHFNDQQLDDIVAYLKWLSQVDTNHWPPNIQG</sequence>
<dbReference type="GO" id="GO:0009055">
    <property type="term" value="F:electron transfer activity"/>
    <property type="evidence" value="ECO:0007669"/>
    <property type="project" value="InterPro"/>
</dbReference>
<feature type="transmembrane region" description="Helical" evidence="4">
    <location>
        <begin position="12"/>
        <end position="33"/>
    </location>
</feature>
<dbReference type="SUPFAM" id="SSF46626">
    <property type="entry name" value="Cytochrome c"/>
    <property type="match status" value="1"/>
</dbReference>
<gene>
    <name evidence="6" type="primary">norC_7</name>
    <name evidence="6" type="ORF">GALL_302960</name>
</gene>
<evidence type="ECO:0000259" key="5">
    <source>
        <dbReference type="PROSITE" id="PS51007"/>
    </source>
</evidence>
<evidence type="ECO:0000256" key="4">
    <source>
        <dbReference type="SAM" id="Phobius"/>
    </source>
</evidence>
<dbReference type="AlphaFoldDB" id="A0A1J5R711"/>
<keyword evidence="2" id="KW-0479">Metal-binding</keyword>
<keyword evidence="4" id="KW-1133">Transmembrane helix</keyword>
<feature type="domain" description="Cytochrome c" evidence="5">
    <location>
        <begin position="47"/>
        <end position="128"/>
    </location>
</feature>
<evidence type="ECO:0000313" key="6">
    <source>
        <dbReference type="EMBL" id="OIQ87847.1"/>
    </source>
</evidence>
<dbReference type="PROSITE" id="PS51007">
    <property type="entry name" value="CYTC"/>
    <property type="match status" value="1"/>
</dbReference>